<protein>
    <recommendedName>
        <fullName evidence="3">Baseplate protein J-like domain-containing protein</fullName>
    </recommendedName>
</protein>
<comment type="caution">
    <text evidence="1">The sequence shown here is derived from an EMBL/GenBank/DDBJ whole genome shotgun (WGS) entry which is preliminary data.</text>
</comment>
<evidence type="ECO:0000313" key="1">
    <source>
        <dbReference type="EMBL" id="MCL1031405.1"/>
    </source>
</evidence>
<gene>
    <name evidence="1" type="ORF">KAJ71_20635</name>
</gene>
<proteinExistence type="predicted"/>
<name>A0ABT0KH94_9GAMM</name>
<evidence type="ECO:0000313" key="2">
    <source>
        <dbReference type="Proteomes" id="UP001165275"/>
    </source>
</evidence>
<dbReference type="EMBL" id="JAGQDC010000021">
    <property type="protein sequence ID" value="MCL1031405.1"/>
    <property type="molecule type" value="Genomic_DNA"/>
</dbReference>
<evidence type="ECO:0008006" key="3">
    <source>
        <dbReference type="Google" id="ProtNLM"/>
    </source>
</evidence>
<dbReference type="Proteomes" id="UP001165275">
    <property type="component" value="Unassembled WGS sequence"/>
</dbReference>
<dbReference type="RefSeq" id="WP_248947416.1">
    <property type="nucleotide sequence ID" value="NZ_CBCSGY010000016.1"/>
</dbReference>
<keyword evidence="2" id="KW-1185">Reference proteome</keyword>
<accession>A0ABT0KH94</accession>
<reference evidence="1" key="1">
    <citation type="submission" date="2021-04" db="EMBL/GenBank/DDBJ databases">
        <title>Genome sequence of Serratia sp. arafor3.</title>
        <authorList>
            <person name="Besaury L."/>
        </authorList>
    </citation>
    <scope>NUCLEOTIDE SEQUENCE</scope>
    <source>
        <strain evidence="1">Arafor3</strain>
    </source>
</reference>
<organism evidence="1 2">
    <name type="scientific">Serratia silvae</name>
    <dbReference type="NCBI Taxonomy" id="2824122"/>
    <lineage>
        <taxon>Bacteria</taxon>
        <taxon>Pseudomonadati</taxon>
        <taxon>Pseudomonadota</taxon>
        <taxon>Gammaproteobacteria</taxon>
        <taxon>Enterobacterales</taxon>
        <taxon>Yersiniaceae</taxon>
        <taxon>Serratia</taxon>
    </lineage>
</organism>
<sequence length="255" mass="27882">MMEKLLSRFNELNLEPTGEFEVSGFQAVDGAIAAYISRMFDNARVNTKSIENASYVRFIGGPAANRVVLGKFDDIVDFLKSLRRSDARKAKTERPKNPQVLPVINVSRSFDTAFMGLEHKRDTPAPLLLEVVSDGDDKPYATIGTTNASLTYSITILAAEKETLSLLINTIGVSFRFAGHRSLSAPITLALVETALDATFTDSRDIAFTDISAPIGEERIFAAQAVLTVSADVKMAMAVNPRKIRHEVLTAVKEN</sequence>